<keyword evidence="1" id="KW-0812">Transmembrane</keyword>
<protein>
    <recommendedName>
        <fullName evidence="4">DUF308 domain-containing protein</fullName>
    </recommendedName>
</protein>
<evidence type="ECO:0000313" key="3">
    <source>
        <dbReference type="Proteomes" id="UP001595843"/>
    </source>
</evidence>
<gene>
    <name evidence="2" type="ORF">ACFOUO_01450</name>
</gene>
<feature type="transmembrane region" description="Helical" evidence="1">
    <location>
        <begin position="91"/>
        <end position="109"/>
    </location>
</feature>
<organism evidence="2 3">
    <name type="scientific">Salinithrix halophila</name>
    <dbReference type="NCBI Taxonomy" id="1485204"/>
    <lineage>
        <taxon>Bacteria</taxon>
        <taxon>Bacillati</taxon>
        <taxon>Bacillota</taxon>
        <taxon>Bacilli</taxon>
        <taxon>Bacillales</taxon>
        <taxon>Thermoactinomycetaceae</taxon>
        <taxon>Salinithrix</taxon>
    </lineage>
</organism>
<feature type="transmembrane region" description="Helical" evidence="1">
    <location>
        <begin position="66"/>
        <end position="85"/>
    </location>
</feature>
<keyword evidence="3" id="KW-1185">Reference proteome</keyword>
<feature type="transmembrane region" description="Helical" evidence="1">
    <location>
        <begin position="33"/>
        <end position="54"/>
    </location>
</feature>
<feature type="transmembrane region" description="Helical" evidence="1">
    <location>
        <begin position="9"/>
        <end position="27"/>
    </location>
</feature>
<sequence length="187" mass="21020">MEEKPNSRAVYYMYFVSSFFGLLAILTPEPSRPWITCWLAIIIVGGIWTLIGFIQKLDQNRHWRGIYGLIQSNLFSVFGFVFFYRGTGEKLWIGILSILVFVTIAGWAFKNRRLVLSEILSPKRKISLILRLVAMGGGGGVLAGLVLGKAFPSLAPVMIGLVSAILLLVWNSLWVKTEDPDWEPEVE</sequence>
<dbReference type="Proteomes" id="UP001595843">
    <property type="component" value="Unassembled WGS sequence"/>
</dbReference>
<keyword evidence="1" id="KW-0472">Membrane</keyword>
<evidence type="ECO:0000256" key="1">
    <source>
        <dbReference type="SAM" id="Phobius"/>
    </source>
</evidence>
<feature type="transmembrane region" description="Helical" evidence="1">
    <location>
        <begin position="129"/>
        <end position="148"/>
    </location>
</feature>
<evidence type="ECO:0000313" key="2">
    <source>
        <dbReference type="EMBL" id="MFC4075471.1"/>
    </source>
</evidence>
<proteinExistence type="predicted"/>
<comment type="caution">
    <text evidence="2">The sequence shown here is derived from an EMBL/GenBank/DDBJ whole genome shotgun (WGS) entry which is preliminary data.</text>
</comment>
<accession>A0ABV8J9B3</accession>
<keyword evidence="1" id="KW-1133">Transmembrane helix</keyword>
<feature type="transmembrane region" description="Helical" evidence="1">
    <location>
        <begin position="154"/>
        <end position="175"/>
    </location>
</feature>
<evidence type="ECO:0008006" key="4">
    <source>
        <dbReference type="Google" id="ProtNLM"/>
    </source>
</evidence>
<dbReference type="RefSeq" id="WP_380701417.1">
    <property type="nucleotide sequence ID" value="NZ_JBHSAP010000004.1"/>
</dbReference>
<reference evidence="3" key="1">
    <citation type="journal article" date="2019" name="Int. J. Syst. Evol. Microbiol.">
        <title>The Global Catalogue of Microorganisms (GCM) 10K type strain sequencing project: providing services to taxonomists for standard genome sequencing and annotation.</title>
        <authorList>
            <consortium name="The Broad Institute Genomics Platform"/>
            <consortium name="The Broad Institute Genome Sequencing Center for Infectious Disease"/>
            <person name="Wu L."/>
            <person name="Ma J."/>
        </authorList>
    </citation>
    <scope>NUCLEOTIDE SEQUENCE [LARGE SCALE GENOMIC DNA]</scope>
    <source>
        <strain evidence="3">IBRC-M 10813</strain>
    </source>
</reference>
<dbReference type="EMBL" id="JBHSAP010000004">
    <property type="protein sequence ID" value="MFC4075471.1"/>
    <property type="molecule type" value="Genomic_DNA"/>
</dbReference>
<name>A0ABV8J9B3_9BACL</name>